<feature type="domain" description="TPPC8 C-terminal Ig-like" evidence="1">
    <location>
        <begin position="1244"/>
        <end position="1351"/>
    </location>
</feature>
<evidence type="ECO:0000259" key="3">
    <source>
        <dbReference type="Pfam" id="PF24545"/>
    </source>
</evidence>
<evidence type="ECO:0008006" key="6">
    <source>
        <dbReference type="Google" id="ProtNLM"/>
    </source>
</evidence>
<feature type="domain" description="TPPC8 first Ig-like" evidence="3">
    <location>
        <begin position="702"/>
        <end position="904"/>
    </location>
</feature>
<dbReference type="PANTHER" id="PTHR12975:SF6">
    <property type="entry name" value="TRAFFICKING PROTEIN PARTICLE COMPLEX SUBUNIT 8"/>
    <property type="match status" value="1"/>
</dbReference>
<evidence type="ECO:0000259" key="2">
    <source>
        <dbReference type="Pfam" id="PF24544"/>
    </source>
</evidence>
<dbReference type="InterPro" id="IPR058540">
    <property type="entry name" value="Ig_TPPC8_3rd"/>
</dbReference>
<reference evidence="5" key="1">
    <citation type="journal article" date="2024" name="Gigascience">
        <title>Chromosome-level genome of the poultry shaft louse Menopon gallinae provides insight into the host-switching and adaptive evolution of parasitic lice.</title>
        <authorList>
            <person name="Xu Y."/>
            <person name="Ma L."/>
            <person name="Liu S."/>
            <person name="Liang Y."/>
            <person name="Liu Q."/>
            <person name="He Z."/>
            <person name="Tian L."/>
            <person name="Duan Y."/>
            <person name="Cai W."/>
            <person name="Li H."/>
            <person name="Song F."/>
        </authorList>
    </citation>
    <scope>NUCLEOTIDE SEQUENCE</scope>
    <source>
        <strain evidence="5">Cailab_2023a</strain>
    </source>
</reference>
<dbReference type="InterPro" id="IPR058538">
    <property type="entry name" value="Ig_TPPC8_2nd"/>
</dbReference>
<evidence type="ECO:0000259" key="1">
    <source>
        <dbReference type="Pfam" id="PF24542"/>
    </source>
</evidence>
<dbReference type="InterPro" id="IPR024420">
    <property type="entry name" value="TRAPP_III_complex_Trs85"/>
</dbReference>
<dbReference type="InterPro" id="IPR058541">
    <property type="entry name" value="Ig_TPPC8_1st"/>
</dbReference>
<dbReference type="EMBL" id="JARGDH010000001">
    <property type="protein sequence ID" value="KAL0279426.1"/>
    <property type="molecule type" value="Genomic_DNA"/>
</dbReference>
<dbReference type="Pfam" id="PF12739">
    <property type="entry name" value="TRAPPC-Trs85"/>
    <property type="match status" value="1"/>
</dbReference>
<dbReference type="Pfam" id="PF24544">
    <property type="entry name" value="Ig_TPPC8_2nd"/>
    <property type="match status" value="1"/>
</dbReference>
<feature type="domain" description="TPPC8 second Ig-like" evidence="2">
    <location>
        <begin position="906"/>
        <end position="1026"/>
    </location>
</feature>
<dbReference type="Pfam" id="PF24546">
    <property type="entry name" value="Ig_TPPC8_3rd"/>
    <property type="match status" value="1"/>
</dbReference>
<dbReference type="PANTHER" id="PTHR12975">
    <property type="entry name" value="TRANSPORT PROTEIN TRAPP"/>
    <property type="match status" value="1"/>
</dbReference>
<protein>
    <recommendedName>
        <fullName evidence="6">Trafficking protein particle complex subunit 8</fullName>
    </recommendedName>
</protein>
<gene>
    <name evidence="5" type="ORF">PYX00_000989</name>
</gene>
<proteinExistence type="predicted"/>
<comment type="caution">
    <text evidence="5">The sequence shown here is derived from an EMBL/GenBank/DDBJ whole genome shotgun (WGS) entry which is preliminary data.</text>
</comment>
<organism evidence="5">
    <name type="scientific">Menopon gallinae</name>
    <name type="common">poultry shaft louse</name>
    <dbReference type="NCBI Taxonomy" id="328185"/>
    <lineage>
        <taxon>Eukaryota</taxon>
        <taxon>Metazoa</taxon>
        <taxon>Ecdysozoa</taxon>
        <taxon>Arthropoda</taxon>
        <taxon>Hexapoda</taxon>
        <taxon>Insecta</taxon>
        <taxon>Pterygota</taxon>
        <taxon>Neoptera</taxon>
        <taxon>Paraneoptera</taxon>
        <taxon>Psocodea</taxon>
        <taxon>Troctomorpha</taxon>
        <taxon>Phthiraptera</taxon>
        <taxon>Amblycera</taxon>
        <taxon>Menoponidae</taxon>
        <taxon>Menopon</taxon>
    </lineage>
</organism>
<evidence type="ECO:0000313" key="5">
    <source>
        <dbReference type="EMBL" id="KAL0279426.1"/>
    </source>
</evidence>
<dbReference type="Pfam" id="PF24545">
    <property type="entry name" value="Ig_TPPC8_1st"/>
    <property type="match status" value="1"/>
</dbReference>
<feature type="domain" description="TPPC8 third Ig-like" evidence="4">
    <location>
        <begin position="1033"/>
        <end position="1193"/>
    </location>
</feature>
<dbReference type="GO" id="GO:1990072">
    <property type="term" value="C:TRAPPIII protein complex"/>
    <property type="evidence" value="ECO:0007669"/>
    <property type="project" value="TreeGrafter"/>
</dbReference>
<dbReference type="Pfam" id="PF24542">
    <property type="entry name" value="Ig_TPPC8_C"/>
    <property type="match status" value="1"/>
</dbReference>
<accession>A0AAW2IBZ0</accession>
<sequence>MYTHPTSFVQRTFPPMIGCITSPNVEQICRKNNLTFAEMLRPFCIVNVGHRLRDPSANDHLIKILQICIQDVNDIPPQPSLAKKFLNESVSGASCEVTKAVVVNNLTLDIPTECKWFHSWSKTFLSVQYPSDHEFTKHLLGCILVTSAVDPPETLQLLLQSLQQMQAVTPSKIPKWFSQNIFKFYVVVHDVREGDREKAIAFFNSLKSAYGPDHCFFLEINSQQPQPAASTVIHDYWTEYVTRTQELDGSEHGSSPRTPAEIANSLGGMPTCVINESDGSIRSGGSPEMAQEAGEMQQSVVIHPLSPDIEVAPVNVSSNQMQTSDINRVVNSDVWSGLQGSGMQHGNLLTPNDIKNIRSLIKQLIVQVLIPHVEKQIYHLNDQASNKKGVSRSLFTATKRLFSTSKPGSVGAPYNSVVYANDAPELQLRRLGDLYFMFTNYGLAFQAYHSVKRDFAADQAYIYLAGALEMAALSAFMQGDTGRKAVDYMEEAILTYLNSCKLPQFATRATLLSTQFLRERQLYGEAAKQLIRMTSEDSDLRSALLLEQASYCFLYSNRPNMSRKYAFHMVLAGHRFSKAGQRKHALRCYKQAYQVYQEKGWNLAEDHIHYTIGRLAGHLKLLKEGSQSLSSLLSSGNKQTPTQQVTYLREYLHMLHQLNTEEPSTDLNILPLPTVEDNSARVLASASPTTNLMLAFEPDSPADSSVWAKMEELAVTESLGPPMIFRPTIQLFSKNTNNIVNPVVVANETVHVQVMLRNPLQITLLLLRVKLLWEFHKQDGEVISNSTEKEECDTYVDSRVVESISLPPYASQQIVLSLVPLVSGQVNIVGMSYTLTCPAANGVQNTDVPAVRGKQLFAVRGPKIRPKKDQTEVAYEKDNRLNIKIIDALPLLQVDMENFKMDMLSGQIEKTVIKLKNTGNAPLKNLYLVTSSSQLFSISSKCVVSDKIIVEQPPDGGPEYGEIFKEKVRTYKIMQILLSSNGILNAGEEISLPLWIRAPDQEGVTRIKMLFYYENGLDNSTPKYRVTRFSQDISVRVSLQLSAIVHRSNLHEDKDTMNIAVTVKNLNENGDLLGAVTIYLVQISLATAKWELQPKAVYSKDLKLVSQESYSFIARASRSNNEEKEITDVCLQDTVVEPGTVQPYYDFYKWHIYHEKDDVPDNLYKMVLCLRWQGNITCGSEPAKFVNGLSHVTLTDLAVPCIWPEDKNALLPKDQVETLKIFGPDRRSNLSRRLPRRIQLENALSYSLIHDHYIYHSFQERRICRVEMKLVLRNCIDHPLKVMVNTPGAKYLRPTVTSIQLYTPHSSSTFNWSSRSNALVQLNANEKRTVMLAAAFTAPGTYDLGSRLTVAAAMDGDAEFTVQLCSAESSIIIFDKESHKY</sequence>
<name>A0AAW2IBZ0_9NEOP</name>
<evidence type="ECO:0000259" key="4">
    <source>
        <dbReference type="Pfam" id="PF24546"/>
    </source>
</evidence>
<dbReference type="InterPro" id="IPR057651">
    <property type="entry name" value="Ig_TPPC8_C"/>
</dbReference>